<keyword evidence="1 4" id="KW-0479">Metal-binding</keyword>
<dbReference type="InParanoid" id="A0A7F5RI96"/>
<dbReference type="Pfam" id="PF00107">
    <property type="entry name" value="ADH_zinc_N"/>
    <property type="match status" value="1"/>
</dbReference>
<comment type="cofactor">
    <cofactor evidence="4">
        <name>Zn(2+)</name>
        <dbReference type="ChEBI" id="CHEBI:29105"/>
    </cofactor>
</comment>
<sequence>MQALEFDSKKKVLNITKKNIPEITDSHQVLVKVAYSGICGTDIHIIAGEFPCKDDSPVTMGHEFSGTVVKTGSDVTHVKVGDKVAVDPNNGCNVCYFCHSGSPHFCKIGGINNAVGIWRHGGWADYALVPDILVHLLPPTVSLKQGALSEPMSCVAHGWDRIAPVTVGQKILITGAGIIGNLWVIVLHLQGHRRVVVSEPNAQRRKIIEHLETGYECVAPEVLQERTKKDPNYLFDVIIDCSGSPAAIQSGFGLLNYGGKFCLFGVAPPHATVSISPFQLYAKEVTLYPVLVNPLTFPKSLGLLEALGDRYIDYEKLGIKTFKLSQYKEALDELAKGKIGKAVFEF</sequence>
<dbReference type="SUPFAM" id="SSF51735">
    <property type="entry name" value="NAD(P)-binding Rossmann-fold domains"/>
    <property type="match status" value="1"/>
</dbReference>
<dbReference type="InterPro" id="IPR013149">
    <property type="entry name" value="ADH-like_C"/>
</dbReference>
<gene>
    <name evidence="7" type="primary">LOC108733757</name>
</gene>
<evidence type="ECO:0000313" key="7">
    <source>
        <dbReference type="RefSeq" id="XP_025835585.1"/>
    </source>
</evidence>
<dbReference type="Gene3D" id="3.90.180.10">
    <property type="entry name" value="Medium-chain alcohol dehydrogenases, catalytic domain"/>
    <property type="match status" value="1"/>
</dbReference>
<name>A0A7F5RI96_AGRPL</name>
<dbReference type="InterPro" id="IPR036291">
    <property type="entry name" value="NAD(P)-bd_dom_sf"/>
</dbReference>
<dbReference type="RefSeq" id="XP_025835585.1">
    <property type="nucleotide sequence ID" value="XM_025979800.1"/>
</dbReference>
<dbReference type="AlphaFoldDB" id="A0A7F5RI96"/>
<proteinExistence type="inferred from homology"/>
<dbReference type="InterPro" id="IPR011032">
    <property type="entry name" value="GroES-like_sf"/>
</dbReference>
<accession>A0A7F5RI96</accession>
<evidence type="ECO:0000256" key="4">
    <source>
        <dbReference type="RuleBase" id="RU361277"/>
    </source>
</evidence>
<evidence type="ECO:0000256" key="1">
    <source>
        <dbReference type="ARBA" id="ARBA00022723"/>
    </source>
</evidence>
<dbReference type="GO" id="GO:0008270">
    <property type="term" value="F:zinc ion binding"/>
    <property type="evidence" value="ECO:0007669"/>
    <property type="project" value="InterPro"/>
</dbReference>
<dbReference type="GeneID" id="108733757"/>
<dbReference type="Proteomes" id="UP000192223">
    <property type="component" value="Unplaced"/>
</dbReference>
<dbReference type="PROSITE" id="PS00059">
    <property type="entry name" value="ADH_ZINC"/>
    <property type="match status" value="1"/>
</dbReference>
<keyword evidence="2 4" id="KW-0862">Zinc</keyword>
<keyword evidence="3" id="KW-0560">Oxidoreductase</keyword>
<dbReference type="KEGG" id="apln:108733757"/>
<dbReference type="InterPro" id="IPR050129">
    <property type="entry name" value="Zn_alcohol_dh"/>
</dbReference>
<organism evidence="6 7">
    <name type="scientific">Agrilus planipennis</name>
    <name type="common">Emerald ash borer</name>
    <name type="synonym">Agrilus marcopoli</name>
    <dbReference type="NCBI Taxonomy" id="224129"/>
    <lineage>
        <taxon>Eukaryota</taxon>
        <taxon>Metazoa</taxon>
        <taxon>Ecdysozoa</taxon>
        <taxon>Arthropoda</taxon>
        <taxon>Hexapoda</taxon>
        <taxon>Insecta</taxon>
        <taxon>Pterygota</taxon>
        <taxon>Neoptera</taxon>
        <taxon>Endopterygota</taxon>
        <taxon>Coleoptera</taxon>
        <taxon>Polyphaga</taxon>
        <taxon>Elateriformia</taxon>
        <taxon>Buprestoidea</taxon>
        <taxon>Buprestidae</taxon>
        <taxon>Agrilinae</taxon>
        <taxon>Agrilus</taxon>
    </lineage>
</organism>
<dbReference type="Pfam" id="PF08240">
    <property type="entry name" value="ADH_N"/>
    <property type="match status" value="1"/>
</dbReference>
<protein>
    <submittedName>
        <fullName evidence="7">D-arabinitol dehydrogenase 1-like</fullName>
    </submittedName>
</protein>
<evidence type="ECO:0000256" key="3">
    <source>
        <dbReference type="ARBA" id="ARBA00023002"/>
    </source>
</evidence>
<dbReference type="Gene3D" id="3.40.50.720">
    <property type="entry name" value="NAD(P)-binding Rossmann-like Domain"/>
    <property type="match status" value="1"/>
</dbReference>
<dbReference type="InterPro" id="IPR002328">
    <property type="entry name" value="ADH_Zn_CS"/>
</dbReference>
<dbReference type="PANTHER" id="PTHR43401:SF2">
    <property type="entry name" value="L-THREONINE 3-DEHYDROGENASE"/>
    <property type="match status" value="1"/>
</dbReference>
<evidence type="ECO:0000256" key="2">
    <source>
        <dbReference type="ARBA" id="ARBA00022833"/>
    </source>
</evidence>
<comment type="similarity">
    <text evidence="4">Belongs to the zinc-containing alcohol dehydrogenase family.</text>
</comment>
<dbReference type="SMART" id="SM00829">
    <property type="entry name" value="PKS_ER"/>
    <property type="match status" value="1"/>
</dbReference>
<dbReference type="SUPFAM" id="SSF50129">
    <property type="entry name" value="GroES-like"/>
    <property type="match status" value="1"/>
</dbReference>
<dbReference type="InterPro" id="IPR013154">
    <property type="entry name" value="ADH-like_N"/>
</dbReference>
<reference evidence="7" key="1">
    <citation type="submission" date="2025-08" db="UniProtKB">
        <authorList>
            <consortium name="RefSeq"/>
        </authorList>
    </citation>
    <scope>IDENTIFICATION</scope>
    <source>
        <tissue evidence="7">Entire body</tissue>
    </source>
</reference>
<feature type="domain" description="Enoyl reductase (ER)" evidence="5">
    <location>
        <begin position="11"/>
        <end position="344"/>
    </location>
</feature>
<dbReference type="GO" id="GO:0016491">
    <property type="term" value="F:oxidoreductase activity"/>
    <property type="evidence" value="ECO:0007669"/>
    <property type="project" value="UniProtKB-KW"/>
</dbReference>
<evidence type="ECO:0000313" key="6">
    <source>
        <dbReference type="Proteomes" id="UP000192223"/>
    </source>
</evidence>
<keyword evidence="6" id="KW-1185">Reference proteome</keyword>
<dbReference type="InterPro" id="IPR020843">
    <property type="entry name" value="ER"/>
</dbReference>
<evidence type="ECO:0000259" key="5">
    <source>
        <dbReference type="SMART" id="SM00829"/>
    </source>
</evidence>
<dbReference type="OrthoDB" id="3941538at2759"/>
<dbReference type="PANTHER" id="PTHR43401">
    <property type="entry name" value="L-THREONINE 3-DEHYDROGENASE"/>
    <property type="match status" value="1"/>
</dbReference>